<comment type="caution">
    <text evidence="1">The sequence shown here is derived from an EMBL/GenBank/DDBJ whole genome shotgun (WGS) entry which is preliminary data.</text>
</comment>
<dbReference type="EMBL" id="BGPR01001171">
    <property type="protein sequence ID" value="GBM47271.1"/>
    <property type="molecule type" value="Genomic_DNA"/>
</dbReference>
<organism evidence="1 2">
    <name type="scientific">Araneus ventricosus</name>
    <name type="common">Orbweaver spider</name>
    <name type="synonym">Epeira ventricosa</name>
    <dbReference type="NCBI Taxonomy" id="182803"/>
    <lineage>
        <taxon>Eukaryota</taxon>
        <taxon>Metazoa</taxon>
        <taxon>Ecdysozoa</taxon>
        <taxon>Arthropoda</taxon>
        <taxon>Chelicerata</taxon>
        <taxon>Arachnida</taxon>
        <taxon>Araneae</taxon>
        <taxon>Araneomorphae</taxon>
        <taxon>Entelegynae</taxon>
        <taxon>Araneoidea</taxon>
        <taxon>Araneidae</taxon>
        <taxon>Araneus</taxon>
    </lineage>
</organism>
<dbReference type="Proteomes" id="UP000499080">
    <property type="component" value="Unassembled WGS sequence"/>
</dbReference>
<dbReference type="PANTHER" id="PTHR47326">
    <property type="entry name" value="TRANSPOSABLE ELEMENT TC3 TRANSPOSASE-LIKE PROTEIN"/>
    <property type="match status" value="1"/>
</dbReference>
<proteinExistence type="predicted"/>
<dbReference type="AlphaFoldDB" id="A0A4Y2G1N5"/>
<evidence type="ECO:0000313" key="2">
    <source>
        <dbReference type="Proteomes" id="UP000499080"/>
    </source>
</evidence>
<dbReference type="PANTHER" id="PTHR47326:SF1">
    <property type="entry name" value="HTH PSQ-TYPE DOMAIN-CONTAINING PROTEIN"/>
    <property type="match status" value="1"/>
</dbReference>
<dbReference type="GO" id="GO:0003676">
    <property type="term" value="F:nucleic acid binding"/>
    <property type="evidence" value="ECO:0007669"/>
    <property type="project" value="InterPro"/>
</dbReference>
<reference evidence="1 2" key="1">
    <citation type="journal article" date="2019" name="Sci. Rep.">
        <title>Orb-weaving spider Araneus ventricosus genome elucidates the spidroin gene catalogue.</title>
        <authorList>
            <person name="Kono N."/>
            <person name="Nakamura H."/>
            <person name="Ohtoshi R."/>
            <person name="Moran D.A.P."/>
            <person name="Shinohara A."/>
            <person name="Yoshida Y."/>
            <person name="Fujiwara M."/>
            <person name="Mori M."/>
            <person name="Tomita M."/>
            <person name="Arakawa K."/>
        </authorList>
    </citation>
    <scope>NUCLEOTIDE SEQUENCE [LARGE SCALE GENOMIC DNA]</scope>
</reference>
<dbReference type="InterPro" id="IPR036397">
    <property type="entry name" value="RNaseH_sf"/>
</dbReference>
<accession>A0A4Y2G1N5</accession>
<evidence type="ECO:0000313" key="1">
    <source>
        <dbReference type="EMBL" id="GBM47271.1"/>
    </source>
</evidence>
<gene>
    <name evidence="1" type="ORF">AVEN_136858_1</name>
</gene>
<keyword evidence="2" id="KW-1185">Reference proteome</keyword>
<protein>
    <submittedName>
        <fullName evidence="1">Uncharacterized protein</fullName>
    </submittedName>
</protein>
<dbReference type="OrthoDB" id="6764275at2759"/>
<name>A0A4Y2G1N5_ARAVE</name>
<dbReference type="Gene3D" id="3.30.420.10">
    <property type="entry name" value="Ribonuclease H-like superfamily/Ribonuclease H"/>
    <property type="match status" value="1"/>
</dbReference>
<sequence length="104" mass="12040">MLQRWLYPQIQQDRDDFIFEQDVASPHFHPEVLQYLIGTISGRWIGRGGQHDLVHLKSPDLTPCDFVLWGYIKETVYVPPTPAILQDLRDRIGTALSSINIMYS</sequence>